<dbReference type="InterPro" id="IPR013785">
    <property type="entry name" value="Aldolase_TIM"/>
</dbReference>
<proteinExistence type="predicted"/>
<reference evidence="8 9" key="1">
    <citation type="submission" date="2018-06" db="EMBL/GenBank/DDBJ databases">
        <authorList>
            <consortium name="Pathogen Informatics"/>
            <person name="Doyle S."/>
        </authorList>
    </citation>
    <scope>NUCLEOTIDE SEQUENCE [LARGE SCALE GENOMIC DNA]</scope>
    <source>
        <strain evidence="8 9">NCTC12410</strain>
    </source>
</reference>
<organism evidence="8 9">
    <name type="scientific">Helicobacter canis</name>
    <dbReference type="NCBI Taxonomy" id="29419"/>
    <lineage>
        <taxon>Bacteria</taxon>
        <taxon>Pseudomonadati</taxon>
        <taxon>Campylobacterota</taxon>
        <taxon>Epsilonproteobacteria</taxon>
        <taxon>Campylobacterales</taxon>
        <taxon>Helicobacteraceae</taxon>
        <taxon>Helicobacter</taxon>
    </lineage>
</organism>
<dbReference type="GO" id="GO:0051536">
    <property type="term" value="F:iron-sulfur cluster binding"/>
    <property type="evidence" value="ECO:0007669"/>
    <property type="project" value="UniProtKB-KW"/>
</dbReference>
<evidence type="ECO:0000313" key="8">
    <source>
        <dbReference type="EMBL" id="STO96446.1"/>
    </source>
</evidence>
<keyword evidence="2" id="KW-0949">S-adenosyl-L-methionine</keyword>
<feature type="domain" description="Radical SAM core" evidence="6">
    <location>
        <begin position="67"/>
        <end position="181"/>
    </location>
</feature>
<dbReference type="Gene3D" id="3.20.20.70">
    <property type="entry name" value="Aldolase class I"/>
    <property type="match status" value="1"/>
</dbReference>
<keyword evidence="3" id="KW-0479">Metal-binding</keyword>
<dbReference type="SUPFAM" id="SSF102114">
    <property type="entry name" value="Radical SAM enzymes"/>
    <property type="match status" value="1"/>
</dbReference>
<evidence type="ECO:0000259" key="7">
    <source>
        <dbReference type="Pfam" id="PF13186"/>
    </source>
</evidence>
<evidence type="ECO:0000313" key="9">
    <source>
        <dbReference type="Proteomes" id="UP000254841"/>
    </source>
</evidence>
<dbReference type="AlphaFoldDB" id="A0A377J3P5"/>
<keyword evidence="5" id="KW-0411">Iron-sulfur</keyword>
<dbReference type="Pfam" id="PF04055">
    <property type="entry name" value="Radical_SAM"/>
    <property type="match status" value="1"/>
</dbReference>
<dbReference type="Proteomes" id="UP000254841">
    <property type="component" value="Unassembled WGS sequence"/>
</dbReference>
<feature type="domain" description="4Fe4S-binding SPASM" evidence="7">
    <location>
        <begin position="256"/>
        <end position="330"/>
    </location>
</feature>
<dbReference type="InterPro" id="IPR007197">
    <property type="entry name" value="rSAM"/>
</dbReference>
<dbReference type="SFLD" id="SFLDS00029">
    <property type="entry name" value="Radical_SAM"/>
    <property type="match status" value="1"/>
</dbReference>
<evidence type="ECO:0000256" key="3">
    <source>
        <dbReference type="ARBA" id="ARBA00022723"/>
    </source>
</evidence>
<dbReference type="GO" id="GO:0003824">
    <property type="term" value="F:catalytic activity"/>
    <property type="evidence" value="ECO:0007669"/>
    <property type="project" value="InterPro"/>
</dbReference>
<dbReference type="RefSeq" id="WP_115010779.1">
    <property type="nucleotide sequence ID" value="NZ_UGHV01000001.1"/>
</dbReference>
<evidence type="ECO:0000256" key="5">
    <source>
        <dbReference type="ARBA" id="ARBA00023014"/>
    </source>
</evidence>
<evidence type="ECO:0000256" key="2">
    <source>
        <dbReference type="ARBA" id="ARBA00022691"/>
    </source>
</evidence>
<dbReference type="InterPro" id="IPR050377">
    <property type="entry name" value="Radical_SAM_PqqE_MftC-like"/>
</dbReference>
<name>A0A377J3P5_9HELI</name>
<comment type="cofactor">
    <cofactor evidence="1">
        <name>[4Fe-4S] cluster</name>
        <dbReference type="ChEBI" id="CHEBI:49883"/>
    </cofactor>
</comment>
<evidence type="ECO:0000256" key="1">
    <source>
        <dbReference type="ARBA" id="ARBA00001966"/>
    </source>
</evidence>
<dbReference type="InterPro" id="IPR058240">
    <property type="entry name" value="rSAM_sf"/>
</dbReference>
<dbReference type="PANTHER" id="PTHR11228">
    <property type="entry name" value="RADICAL SAM DOMAIN PROTEIN"/>
    <property type="match status" value="1"/>
</dbReference>
<dbReference type="PANTHER" id="PTHR11228:SF7">
    <property type="entry name" value="PQQA PEPTIDE CYCLASE"/>
    <property type="match status" value="1"/>
</dbReference>
<dbReference type="OrthoDB" id="9805809at2"/>
<dbReference type="EMBL" id="UGHV01000001">
    <property type="protein sequence ID" value="STO96446.1"/>
    <property type="molecule type" value="Genomic_DNA"/>
</dbReference>
<sequence length="342" mass="39477">MKQAIKALYTRAPQRLKTKFHNLLNSDGFYSHKSQALIDRITALSLPITDTELQKRIIKDNLLLVEIEISSFCNRTCWFCPNSSVDRKSKSIELPEEVFMKLIDNLAQIDYDKDLNFHRFNEPLADMELLLKRVRQARAALPKARFSIFSNGDYASRENLEALREAGVDSMLMSYYYGKDKSYDKESVILPAMEKMRQKLGLDYAVVEDNLQQFCVQFAMEGMEVYYRVWNPSTSGQSRGGAIESMKRARKVDSGCFQGAMNFYVDYNGLVMPCCHTRSDVKAHKDFIIGDCNKQDMFEIFFSPRFTRLRQELFMSGACSPAVRRICADCSDRRREQFLSLG</sequence>
<evidence type="ECO:0000259" key="6">
    <source>
        <dbReference type="Pfam" id="PF04055"/>
    </source>
</evidence>
<accession>A0A377J3P5</accession>
<dbReference type="Pfam" id="PF13186">
    <property type="entry name" value="SPASM"/>
    <property type="match status" value="1"/>
</dbReference>
<dbReference type="GO" id="GO:0046872">
    <property type="term" value="F:metal ion binding"/>
    <property type="evidence" value="ECO:0007669"/>
    <property type="project" value="UniProtKB-KW"/>
</dbReference>
<dbReference type="InterPro" id="IPR023885">
    <property type="entry name" value="4Fe4S-binding_SPASM_dom"/>
</dbReference>
<dbReference type="CDD" id="cd21109">
    <property type="entry name" value="SPASM"/>
    <property type="match status" value="1"/>
</dbReference>
<evidence type="ECO:0000256" key="4">
    <source>
        <dbReference type="ARBA" id="ARBA00023004"/>
    </source>
</evidence>
<keyword evidence="4" id="KW-0408">Iron</keyword>
<dbReference type="CDD" id="cd01335">
    <property type="entry name" value="Radical_SAM"/>
    <property type="match status" value="1"/>
</dbReference>
<protein>
    <submittedName>
        <fullName evidence="8">Radical SAM domain-containing protein</fullName>
    </submittedName>
</protein>
<gene>
    <name evidence="8" type="ORF">NCTC12410_00258</name>
</gene>